<dbReference type="InterPro" id="IPR036526">
    <property type="entry name" value="C-N_Hydrolase_sf"/>
</dbReference>
<keyword evidence="1" id="KW-0378">Hydrolase</keyword>
<comment type="caution">
    <text evidence="3">The sequence shown here is derived from an EMBL/GenBank/DDBJ whole genome shotgun (WGS) entry which is preliminary data.</text>
</comment>
<name>A0ABR1FNA5_AURAN</name>
<dbReference type="PROSITE" id="PS50263">
    <property type="entry name" value="CN_HYDROLASE"/>
    <property type="match status" value="1"/>
</dbReference>
<reference evidence="3 4" key="1">
    <citation type="submission" date="2024-03" db="EMBL/GenBank/DDBJ databases">
        <title>Aureococcus anophagefferens CCMP1851 and Kratosvirus quantuckense: Draft genome of a second virus-susceptible host strain in the model system.</title>
        <authorList>
            <person name="Chase E."/>
            <person name="Truchon A.R."/>
            <person name="Schepens W."/>
            <person name="Wilhelm S.W."/>
        </authorList>
    </citation>
    <scope>NUCLEOTIDE SEQUENCE [LARGE SCALE GENOMIC DNA]</scope>
    <source>
        <strain evidence="3 4">CCMP1851</strain>
    </source>
</reference>
<protein>
    <submittedName>
        <fullName evidence="3">Bis(5'-adenosyl)-triphosphatase</fullName>
    </submittedName>
</protein>
<dbReference type="PANTHER" id="PTHR43674:SF14">
    <property type="entry name" value="ALIPHATIC AMIDASE"/>
    <property type="match status" value="1"/>
</dbReference>
<evidence type="ECO:0000313" key="3">
    <source>
        <dbReference type="EMBL" id="KAK7233921.1"/>
    </source>
</evidence>
<organism evidence="3 4">
    <name type="scientific">Aureococcus anophagefferens</name>
    <name type="common">Harmful bloom alga</name>
    <dbReference type="NCBI Taxonomy" id="44056"/>
    <lineage>
        <taxon>Eukaryota</taxon>
        <taxon>Sar</taxon>
        <taxon>Stramenopiles</taxon>
        <taxon>Ochrophyta</taxon>
        <taxon>Pelagophyceae</taxon>
        <taxon>Pelagomonadales</taxon>
        <taxon>Pelagomonadaceae</taxon>
        <taxon>Aureococcus</taxon>
    </lineage>
</organism>
<dbReference type="PANTHER" id="PTHR43674">
    <property type="entry name" value="NITRILASE C965.09-RELATED"/>
    <property type="match status" value="1"/>
</dbReference>
<evidence type="ECO:0000313" key="4">
    <source>
        <dbReference type="Proteomes" id="UP001363151"/>
    </source>
</evidence>
<proteinExistence type="predicted"/>
<dbReference type="NCBIfam" id="NF009802">
    <property type="entry name" value="PRK13286.1"/>
    <property type="match status" value="1"/>
</dbReference>
<dbReference type="EMBL" id="JBBJCI010000354">
    <property type="protein sequence ID" value="KAK7233921.1"/>
    <property type="molecule type" value="Genomic_DNA"/>
</dbReference>
<sequence>MARHGDIASSPDTVGVCVFQYAMPRLHTKEQVIDNVHKICDLVVGAKGGLPGMDLIIFPEYSRASRAATNASSAAAKTRATQGIMYDRQEMFDTATTVPGPETDLFGAACKKAGVWGVFSITGERHEDHPKKNPYNTLVLIDDQGAVVQSYRKILPWCPIEGWYPGKETFVSVGPKGLKISLIICDDGNYPEIWRDCTMQGAELVVRCQGYMYPAKDQQVIVAKAMAFMNNCYVAVANASGNDGVYTYFGHSAIVGNDGRTLGECGEEPNGMQYAQLSVSAIRDSRKHDQSQNHIFKLMHRGYTGVHQSGDGDKGVAACPFKFYNTWVTDPAAAQKMAEAVTRDTIGVAACPVPGVPAPPK</sequence>
<evidence type="ECO:0000259" key="2">
    <source>
        <dbReference type="PROSITE" id="PS50263"/>
    </source>
</evidence>
<keyword evidence="4" id="KW-1185">Reference proteome</keyword>
<evidence type="ECO:0000256" key="1">
    <source>
        <dbReference type="ARBA" id="ARBA00022801"/>
    </source>
</evidence>
<feature type="domain" description="CN hydrolase" evidence="2">
    <location>
        <begin position="14"/>
        <end position="279"/>
    </location>
</feature>
<dbReference type="CDD" id="cd07565">
    <property type="entry name" value="aliphatic_amidase"/>
    <property type="match status" value="1"/>
</dbReference>
<dbReference type="Proteomes" id="UP001363151">
    <property type="component" value="Unassembled WGS sequence"/>
</dbReference>
<accession>A0ABR1FNA5</accession>
<dbReference type="Pfam" id="PF00795">
    <property type="entry name" value="CN_hydrolase"/>
    <property type="match status" value="1"/>
</dbReference>
<dbReference type="SUPFAM" id="SSF56317">
    <property type="entry name" value="Carbon-nitrogen hydrolase"/>
    <property type="match status" value="1"/>
</dbReference>
<dbReference type="Gene3D" id="3.60.110.10">
    <property type="entry name" value="Carbon-nitrogen hydrolase"/>
    <property type="match status" value="1"/>
</dbReference>
<dbReference type="InterPro" id="IPR050345">
    <property type="entry name" value="Aliph_Amidase/BUP"/>
</dbReference>
<dbReference type="InterPro" id="IPR003010">
    <property type="entry name" value="C-N_Hydrolase"/>
</dbReference>
<gene>
    <name evidence="3" type="ORF">SO694_001030106</name>
</gene>